<keyword evidence="6" id="KW-1185">Reference proteome</keyword>
<dbReference type="Pfam" id="PF18651">
    <property type="entry name" value="CshA_NR2"/>
    <property type="match status" value="1"/>
</dbReference>
<dbReference type="Pfam" id="PF20009">
    <property type="entry name" value="GEVED"/>
    <property type="match status" value="1"/>
</dbReference>
<dbReference type="NCBIfam" id="TIGR01451">
    <property type="entry name" value="B_ant_repeat"/>
    <property type="match status" value="1"/>
</dbReference>
<reference evidence="5 6" key="1">
    <citation type="journal article" date="2015" name="BMC Genomics">
        <title>Comparative genomics and metabolic profiling of the genus Lysobacter.</title>
        <authorList>
            <person name="de Bruijn I."/>
            <person name="Cheng X."/>
            <person name="de Jager V."/>
            <person name="Exposito R.G."/>
            <person name="Watrous J."/>
            <person name="Patel N."/>
            <person name="Postma J."/>
            <person name="Dorrestein P.C."/>
            <person name="Kobayashi D."/>
            <person name="Raaijmakers J.M."/>
        </authorList>
    </citation>
    <scope>NUCLEOTIDE SEQUENCE [LARGE SCALE GENOMIC DNA]</scope>
    <source>
        <strain evidence="5 6">76</strain>
    </source>
</reference>
<feature type="domain" description="SpaA-like prealbumin fold" evidence="4">
    <location>
        <begin position="535"/>
        <end position="646"/>
    </location>
</feature>
<accession>A0A0S2FHV3</accession>
<organism evidence="5 6">
    <name type="scientific">Lysobacter antibioticus</name>
    <dbReference type="NCBI Taxonomy" id="84531"/>
    <lineage>
        <taxon>Bacteria</taxon>
        <taxon>Pseudomonadati</taxon>
        <taxon>Pseudomonadota</taxon>
        <taxon>Gammaproteobacteria</taxon>
        <taxon>Lysobacterales</taxon>
        <taxon>Lysobacteraceae</taxon>
        <taxon>Lysobacter</taxon>
    </lineage>
</organism>
<dbReference type="PATRIC" id="fig|84531.8.peg.5027"/>
<dbReference type="InterPro" id="IPR040683">
    <property type="entry name" value="CshA_NR2"/>
</dbReference>
<dbReference type="Pfam" id="PF24514">
    <property type="entry name" value="SpaA_4"/>
    <property type="match status" value="2"/>
</dbReference>
<dbReference type="KEGG" id="lab:LA76x_5026"/>
<evidence type="ECO:0000259" key="3">
    <source>
        <dbReference type="Pfam" id="PF20009"/>
    </source>
</evidence>
<dbReference type="Pfam" id="PF01345">
    <property type="entry name" value="DUF11"/>
    <property type="match status" value="1"/>
</dbReference>
<dbReference type="InterPro" id="IPR045474">
    <property type="entry name" value="GEVED"/>
</dbReference>
<dbReference type="Proteomes" id="UP000060787">
    <property type="component" value="Chromosome"/>
</dbReference>
<feature type="domain" description="SpaA-like prealbumin fold" evidence="4">
    <location>
        <begin position="421"/>
        <end position="530"/>
    </location>
</feature>
<gene>
    <name evidence="5" type="ORF">LA76x_5026</name>
</gene>
<sequence length="865" mass="86669">MFSATPVQAQYATGGIGQYRSQILWFEWGTAPNNIPQLGTTVTNTVSVSGVPLAVTCTLSAISGNGPDPDLRIYRPGGYGWDGLDDLYNIGGTGGANSMDIGLINRTGGSQATFTFACAATLGGVPYVLDGLVFADAETTDTGEFIRTVPVAGATLRVIERYREPGCTGGYNVNLTAGTYQFTTITGCSGQPNPMGIYFLDNAASATITLQGGVATSGLQAVAVGVMLSVADYGDAPSSYGSAGHLPQYAWSGGTLPSGNTDIFSAGFSPATLTQPTTALLGTRVDVENPAWAGAGATLDDGNGAVDDEDSVNTATLAPLYRGLSGNSYTVPVVCVGTASVAGWIDFDLNGTFDGDERSATAICSGGSATLSWTVPADVTAGSSYLRVRTATSALEIASATGIAGTGEAEDYALTITDPKVRVAKLTQGGVGGPFAFSTTNTLSQPAGLTTVTADTAVTGTPVSIDDIATSVAVTETALPTGWALSAIACTQSGGAPVAGATYDLANRRATVPSSALSATSDITCAFTNGKLPVLTVRKISQGGVDSFDFTGDNGIAAQTLTTTVAGTPVDGATQVLTTAGAVTTITEAQVPINVVPTFTLTDITCAGLGAGGIAVRGTAQNKNRITLNAAATAFGASIVCTFTNVKSPTVQLRKSWVSAIVNDFYRLTASGTGPNHNVAYAFNLDSTANTANETDNGGAQRVGIGDTVTLSETAGVGNVGIYTASAWACTGGSLSGNTLTIGAADVGAAIVCSITNTGKVANLTITKTNTPVSGPNDQAGDTLTRGTTTTYTIVVTNNGPDTVTGAMLRDPAASRVGLTCASAPVCTGSACPGGLTMAALDAGVPLGALANGATVVVSFPCTVN</sequence>
<dbReference type="InterPro" id="IPR001434">
    <property type="entry name" value="OmcB-like_DUF11"/>
</dbReference>
<name>A0A0S2FHV3_LYSAN</name>
<evidence type="ECO:0000259" key="1">
    <source>
        <dbReference type="Pfam" id="PF01345"/>
    </source>
</evidence>
<evidence type="ECO:0000313" key="5">
    <source>
        <dbReference type="EMBL" id="ALN83128.1"/>
    </source>
</evidence>
<dbReference type="AlphaFoldDB" id="A0A0S2FHV3"/>
<feature type="domain" description="GEVED" evidence="3">
    <location>
        <begin position="341"/>
        <end position="414"/>
    </location>
</feature>
<evidence type="ECO:0000259" key="2">
    <source>
        <dbReference type="Pfam" id="PF18651"/>
    </source>
</evidence>
<evidence type="ECO:0000259" key="4">
    <source>
        <dbReference type="Pfam" id="PF24514"/>
    </source>
</evidence>
<dbReference type="InterPro" id="IPR047589">
    <property type="entry name" value="DUF11_rpt"/>
</dbReference>
<dbReference type="InterPro" id="IPR055371">
    <property type="entry name" value="SpaA_PFL_dom_4"/>
</dbReference>
<protein>
    <submittedName>
        <fullName evidence="5">Uncharacterized protein</fullName>
    </submittedName>
</protein>
<dbReference type="EMBL" id="CP011129">
    <property type="protein sequence ID" value="ALN83128.1"/>
    <property type="molecule type" value="Genomic_DNA"/>
</dbReference>
<dbReference type="STRING" id="84531.LA76x_5026"/>
<evidence type="ECO:0000313" key="6">
    <source>
        <dbReference type="Proteomes" id="UP000060787"/>
    </source>
</evidence>
<feature type="domain" description="Surface adhesin CshA non-repetitive" evidence="2">
    <location>
        <begin position="22"/>
        <end position="227"/>
    </location>
</feature>
<proteinExistence type="predicted"/>
<feature type="domain" description="DUF11" evidence="1">
    <location>
        <begin position="783"/>
        <end position="864"/>
    </location>
</feature>